<evidence type="ECO:0000313" key="3">
    <source>
        <dbReference type="Proteomes" id="UP000294744"/>
    </source>
</evidence>
<dbReference type="AlphaFoldDB" id="A0A4R4UXA4"/>
<reference evidence="2 3" key="1">
    <citation type="submission" date="2019-03" db="EMBL/GenBank/DDBJ databases">
        <title>Draft genome sequences of novel Actinobacteria.</title>
        <authorList>
            <person name="Sahin N."/>
            <person name="Ay H."/>
            <person name="Saygin H."/>
        </authorList>
    </citation>
    <scope>NUCLEOTIDE SEQUENCE [LARGE SCALE GENOMIC DNA]</scope>
    <source>
        <strain evidence="2 3">16K404</strain>
    </source>
</reference>
<dbReference type="Gene3D" id="3.40.50.1820">
    <property type="entry name" value="alpha/beta hydrolase"/>
    <property type="match status" value="1"/>
</dbReference>
<dbReference type="PANTHER" id="PTHR43722">
    <property type="entry name" value="PROLINE IMINOPEPTIDASE"/>
    <property type="match status" value="1"/>
</dbReference>
<dbReference type="GO" id="GO:0004177">
    <property type="term" value="F:aminopeptidase activity"/>
    <property type="evidence" value="ECO:0007669"/>
    <property type="project" value="UniProtKB-EC"/>
</dbReference>
<protein>
    <submittedName>
        <fullName evidence="2">Uncharacterized protein</fullName>
    </submittedName>
</protein>
<proteinExistence type="predicted"/>
<dbReference type="EMBL" id="SMKV01000018">
    <property type="protein sequence ID" value="TDC91459.1"/>
    <property type="molecule type" value="Genomic_DNA"/>
</dbReference>
<evidence type="ECO:0000313" key="2">
    <source>
        <dbReference type="EMBL" id="TDC91459.1"/>
    </source>
</evidence>
<evidence type="ECO:0000256" key="1">
    <source>
        <dbReference type="SAM" id="MobiDB-lite"/>
    </source>
</evidence>
<name>A0A4R4UXA4_9PSEU</name>
<dbReference type="SUPFAM" id="SSF53474">
    <property type="entry name" value="alpha/beta-Hydrolases"/>
    <property type="match status" value="1"/>
</dbReference>
<dbReference type="GO" id="GO:0006508">
    <property type="term" value="P:proteolysis"/>
    <property type="evidence" value="ECO:0007669"/>
    <property type="project" value="InterPro"/>
</dbReference>
<feature type="region of interest" description="Disordered" evidence="1">
    <location>
        <begin position="1"/>
        <end position="21"/>
    </location>
</feature>
<sequence length="117" mass="11942">MGKPALVLHGGPGSGCPSAGRVAGHRTPSGCVLALAYAQRHPGRVPEMVLCALATGRRAETDLLTSGLGAIFPQAWERSRGGVPESGCDGDLADAYHVAHGPDPAVHRRARGTGALE</sequence>
<gene>
    <name evidence="2" type="ORF">E1161_16085</name>
</gene>
<dbReference type="InterPro" id="IPR005944">
    <property type="entry name" value="Pro_iminopeptidase"/>
</dbReference>
<dbReference type="Proteomes" id="UP000294744">
    <property type="component" value="Unassembled WGS sequence"/>
</dbReference>
<dbReference type="InterPro" id="IPR029058">
    <property type="entry name" value="AB_hydrolase_fold"/>
</dbReference>
<organism evidence="2 3">
    <name type="scientific">Saccharopolyspora aridisoli</name>
    <dbReference type="NCBI Taxonomy" id="2530385"/>
    <lineage>
        <taxon>Bacteria</taxon>
        <taxon>Bacillati</taxon>
        <taxon>Actinomycetota</taxon>
        <taxon>Actinomycetes</taxon>
        <taxon>Pseudonocardiales</taxon>
        <taxon>Pseudonocardiaceae</taxon>
        <taxon>Saccharopolyspora</taxon>
    </lineage>
</organism>
<dbReference type="RefSeq" id="WP_132624111.1">
    <property type="nucleotide sequence ID" value="NZ_SMKV01000018.1"/>
</dbReference>
<dbReference type="GO" id="GO:0005737">
    <property type="term" value="C:cytoplasm"/>
    <property type="evidence" value="ECO:0007669"/>
    <property type="project" value="InterPro"/>
</dbReference>
<comment type="caution">
    <text evidence="2">The sequence shown here is derived from an EMBL/GenBank/DDBJ whole genome shotgun (WGS) entry which is preliminary data.</text>
</comment>
<accession>A0A4R4UXA4</accession>
<keyword evidence="3" id="KW-1185">Reference proteome</keyword>
<dbReference type="OrthoDB" id="9796770at2"/>
<dbReference type="PANTHER" id="PTHR43722:SF1">
    <property type="entry name" value="PROLINE IMINOPEPTIDASE"/>
    <property type="match status" value="1"/>
</dbReference>